<dbReference type="GO" id="GO:0005886">
    <property type="term" value="C:plasma membrane"/>
    <property type="evidence" value="ECO:0007669"/>
    <property type="project" value="UniProtKB-SubCell"/>
</dbReference>
<dbReference type="RefSeq" id="WP_153114909.1">
    <property type="nucleotide sequence ID" value="NZ_JACIGE010000001.1"/>
</dbReference>
<dbReference type="NCBIfam" id="TIGR03426">
    <property type="entry name" value="shape_MreD"/>
    <property type="match status" value="1"/>
</dbReference>
<evidence type="ECO:0000256" key="2">
    <source>
        <dbReference type="ARBA" id="ARBA00007776"/>
    </source>
</evidence>
<dbReference type="GO" id="GO:0008360">
    <property type="term" value="P:regulation of cell shape"/>
    <property type="evidence" value="ECO:0007669"/>
    <property type="project" value="UniProtKB-KW"/>
</dbReference>
<dbReference type="InterPro" id="IPR007227">
    <property type="entry name" value="Cell_shape_determining_MreD"/>
</dbReference>
<dbReference type="EMBL" id="JACIGE010000001">
    <property type="protein sequence ID" value="MBB4246108.1"/>
    <property type="molecule type" value="Genomic_DNA"/>
</dbReference>
<comment type="similarity">
    <text evidence="2">Belongs to the MreD family.</text>
</comment>
<keyword evidence="10" id="KW-1185">Reference proteome</keyword>
<evidence type="ECO:0000256" key="7">
    <source>
        <dbReference type="ARBA" id="ARBA00023136"/>
    </source>
</evidence>
<feature type="transmembrane region" description="Helical" evidence="8">
    <location>
        <begin position="139"/>
        <end position="158"/>
    </location>
</feature>
<dbReference type="Proteomes" id="UP000587070">
    <property type="component" value="Unassembled WGS sequence"/>
</dbReference>
<evidence type="ECO:0000256" key="3">
    <source>
        <dbReference type="ARBA" id="ARBA00022475"/>
    </source>
</evidence>
<proteinExistence type="inferred from homology"/>
<accession>A0A840G5V0</accession>
<protein>
    <submittedName>
        <fullName evidence="9">Rod shape-determining protein MreD</fullName>
    </submittedName>
</protein>
<dbReference type="OrthoDB" id="5297408at2"/>
<comment type="caution">
    <text evidence="9">The sequence shown here is derived from an EMBL/GenBank/DDBJ whole genome shotgun (WGS) entry which is preliminary data.</text>
</comment>
<keyword evidence="6 8" id="KW-1133">Transmembrane helix</keyword>
<comment type="subcellular location">
    <subcellularLocation>
        <location evidence="1">Cell membrane</location>
        <topology evidence="1">Multi-pass membrane protein</topology>
    </subcellularLocation>
</comment>
<evidence type="ECO:0000256" key="6">
    <source>
        <dbReference type="ARBA" id="ARBA00022989"/>
    </source>
</evidence>
<sequence>MQPTFTSSRILQPVRPWFVVLSLLAALMLNLLPTSEWPGIPDWAALTLIFWSVRESRRVGMGWGFALGLLMDVADASLLGQHALAYVLATYIASSLSKRILWFPLAQQALHVLPLLLLVQIIQFGVRMASGAAFPGLDYLIGPFVGAVLWLPLTYALLLPQYQPVERDANRPI</sequence>
<evidence type="ECO:0000313" key="9">
    <source>
        <dbReference type="EMBL" id="MBB4246108.1"/>
    </source>
</evidence>
<evidence type="ECO:0000313" key="10">
    <source>
        <dbReference type="Proteomes" id="UP000587070"/>
    </source>
</evidence>
<gene>
    <name evidence="9" type="ORF">GGD90_000457</name>
</gene>
<keyword evidence="7 8" id="KW-0472">Membrane</keyword>
<organism evidence="9 10">
    <name type="scientific">Rhodocyclus tenuis</name>
    <name type="common">Rhodospirillum tenue</name>
    <dbReference type="NCBI Taxonomy" id="1066"/>
    <lineage>
        <taxon>Bacteria</taxon>
        <taxon>Pseudomonadati</taxon>
        <taxon>Pseudomonadota</taxon>
        <taxon>Betaproteobacteria</taxon>
        <taxon>Rhodocyclales</taxon>
        <taxon>Rhodocyclaceae</taxon>
        <taxon>Rhodocyclus</taxon>
    </lineage>
</organism>
<dbReference type="PIRSF" id="PIRSF018472">
    <property type="entry name" value="MreD_proteobac"/>
    <property type="match status" value="1"/>
</dbReference>
<evidence type="ECO:0000256" key="1">
    <source>
        <dbReference type="ARBA" id="ARBA00004651"/>
    </source>
</evidence>
<dbReference type="PANTHER" id="PTHR37484:SF1">
    <property type="entry name" value="ROD SHAPE-DETERMINING PROTEIN MRED"/>
    <property type="match status" value="1"/>
</dbReference>
<reference evidence="9 10" key="1">
    <citation type="submission" date="2020-08" db="EMBL/GenBank/DDBJ databases">
        <title>Genome sequencing of Purple Non-Sulfur Bacteria from various extreme environments.</title>
        <authorList>
            <person name="Mayer M."/>
        </authorList>
    </citation>
    <scope>NUCLEOTIDE SEQUENCE [LARGE SCALE GENOMIC DNA]</scope>
    <source>
        <strain evidence="9 10">2761</strain>
    </source>
</reference>
<dbReference type="Pfam" id="PF04093">
    <property type="entry name" value="MreD"/>
    <property type="match status" value="1"/>
</dbReference>
<evidence type="ECO:0000256" key="5">
    <source>
        <dbReference type="ARBA" id="ARBA00022960"/>
    </source>
</evidence>
<keyword evidence="3" id="KW-1003">Cell membrane</keyword>
<dbReference type="AlphaFoldDB" id="A0A840G5V0"/>
<name>A0A840G5V0_RHOTE</name>
<feature type="transmembrane region" description="Helical" evidence="8">
    <location>
        <begin position="62"/>
        <end position="88"/>
    </location>
</feature>
<dbReference type="PANTHER" id="PTHR37484">
    <property type="entry name" value="ROD SHAPE-DETERMINING PROTEIN MRED"/>
    <property type="match status" value="1"/>
</dbReference>
<keyword evidence="4 8" id="KW-0812">Transmembrane</keyword>
<evidence type="ECO:0000256" key="4">
    <source>
        <dbReference type="ARBA" id="ARBA00022692"/>
    </source>
</evidence>
<dbReference type="InterPro" id="IPR026034">
    <property type="entry name" value="MreD_proteobac"/>
</dbReference>
<keyword evidence="5" id="KW-0133">Cell shape</keyword>
<evidence type="ECO:0000256" key="8">
    <source>
        <dbReference type="SAM" id="Phobius"/>
    </source>
</evidence>
<feature type="transmembrane region" description="Helical" evidence="8">
    <location>
        <begin position="100"/>
        <end position="119"/>
    </location>
</feature>